<proteinExistence type="predicted"/>
<dbReference type="GO" id="GO:0016020">
    <property type="term" value="C:membrane"/>
    <property type="evidence" value="ECO:0007669"/>
    <property type="project" value="UniProtKB-SubCell"/>
</dbReference>
<organism evidence="6 7">
    <name type="scientific">Plectus sambesii</name>
    <dbReference type="NCBI Taxonomy" id="2011161"/>
    <lineage>
        <taxon>Eukaryota</taxon>
        <taxon>Metazoa</taxon>
        <taxon>Ecdysozoa</taxon>
        <taxon>Nematoda</taxon>
        <taxon>Chromadorea</taxon>
        <taxon>Plectida</taxon>
        <taxon>Plectina</taxon>
        <taxon>Plectoidea</taxon>
        <taxon>Plectidae</taxon>
        <taxon>Plectus</taxon>
    </lineage>
</organism>
<dbReference type="SUPFAM" id="SSF49899">
    <property type="entry name" value="Concanavalin A-like lectins/glucanases"/>
    <property type="match status" value="2"/>
</dbReference>
<dbReference type="InterPro" id="IPR013320">
    <property type="entry name" value="ConA-like_dom_sf"/>
</dbReference>
<dbReference type="SUPFAM" id="SSF57196">
    <property type="entry name" value="EGF/Laminin"/>
    <property type="match status" value="1"/>
</dbReference>
<keyword evidence="1 2" id="KW-1015">Disulfide bond</keyword>
<dbReference type="Proteomes" id="UP000887566">
    <property type="component" value="Unplaced"/>
</dbReference>
<dbReference type="SMART" id="SM00282">
    <property type="entry name" value="LamG"/>
    <property type="match status" value="2"/>
</dbReference>
<feature type="domain" description="Laminin G" evidence="4">
    <location>
        <begin position="327"/>
        <end position="487"/>
    </location>
</feature>
<evidence type="ECO:0000256" key="3">
    <source>
        <dbReference type="SAM" id="SignalP"/>
    </source>
</evidence>
<dbReference type="CDD" id="cd00110">
    <property type="entry name" value="LamG"/>
    <property type="match status" value="2"/>
</dbReference>
<feature type="signal peptide" evidence="3">
    <location>
        <begin position="1"/>
        <end position="25"/>
    </location>
</feature>
<evidence type="ECO:0000259" key="4">
    <source>
        <dbReference type="PROSITE" id="PS50025"/>
    </source>
</evidence>
<evidence type="ECO:0000259" key="5">
    <source>
        <dbReference type="PROSITE" id="PS50026"/>
    </source>
</evidence>
<protein>
    <submittedName>
        <fullName evidence="7">Uncharacterized protein</fullName>
    </submittedName>
</protein>
<evidence type="ECO:0000313" key="6">
    <source>
        <dbReference type="Proteomes" id="UP000887566"/>
    </source>
</evidence>
<feature type="domain" description="EGF-like" evidence="5">
    <location>
        <begin position="510"/>
        <end position="547"/>
    </location>
</feature>
<reference evidence="7" key="1">
    <citation type="submission" date="2022-11" db="UniProtKB">
        <authorList>
            <consortium name="WormBaseParasite"/>
        </authorList>
    </citation>
    <scope>IDENTIFICATION</scope>
</reference>
<evidence type="ECO:0000256" key="1">
    <source>
        <dbReference type="ARBA" id="ARBA00023157"/>
    </source>
</evidence>
<accession>A0A914VCC0</accession>
<name>A0A914VCC0_9BILA</name>
<evidence type="ECO:0000313" key="7">
    <source>
        <dbReference type="WBParaSite" id="PSAMB.scaffold1770size27954.g14913.t2"/>
    </source>
</evidence>
<dbReference type="PROSITE" id="PS50026">
    <property type="entry name" value="EGF_3"/>
    <property type="match status" value="1"/>
</dbReference>
<keyword evidence="3" id="KW-0732">Signal</keyword>
<dbReference type="Gene3D" id="2.60.120.1000">
    <property type="match status" value="1"/>
</dbReference>
<dbReference type="PANTHER" id="PTHR15036">
    <property type="entry name" value="PIKACHURIN-LIKE PROTEIN"/>
    <property type="match status" value="1"/>
</dbReference>
<feature type="disulfide bond" evidence="2">
    <location>
        <begin position="537"/>
        <end position="546"/>
    </location>
</feature>
<dbReference type="AlphaFoldDB" id="A0A914VCC0"/>
<dbReference type="InterPro" id="IPR001791">
    <property type="entry name" value="Laminin_G"/>
</dbReference>
<evidence type="ECO:0000256" key="2">
    <source>
        <dbReference type="PROSITE-ProRule" id="PRU00076"/>
    </source>
</evidence>
<dbReference type="InterPro" id="IPR000742">
    <property type="entry name" value="EGF"/>
</dbReference>
<feature type="chain" id="PRO_5036735600" evidence="3">
    <location>
        <begin position="26"/>
        <end position="786"/>
    </location>
</feature>
<keyword evidence="2" id="KW-0245">EGF-like domain</keyword>
<sequence length="786" mass="85582">MHPASATGFIFGLLFFVGDHRLVVCEECSEKTIASPKWQASAAHFDLVITLDGLHLVQKISISGPADAFFLKYATNREDDWREYLDENGQPQVFRSHSPTETESDDNHFVALRTGFLARRLQIAPAREQIHNEGEIRVDVIGCKYSEKVHQYGGDSYSSVNPSSSGLLALYYNDLYVNFRTTADGVLFASQAGQGDLLLLQIKLGVAQAYFDFGSRTTSLVSGGTALDDGQWHELRWSHQFNMVLLFVDGVQVDLMQLTNAYRKLDFDAKIHIGGVIRPQFPTSALAVRTNMTGCIRYMRFNQVDVLAAAEHHNVDTGHSCKIAEQGEMTFETEDSTVTYTRSDAKVLSVQFRTFSPIGNIISLLDDKDTVVAQVRVKDGNLVLLVSSLDMPARLQETGSEGAVVADGAWHSVSFSMSEESLSVELDGQRSAWMDGMALSAVHLSTDSFLLGGGGLIGCMRMLQRDGVTIALRSHAKRTNAITFNACHLISRCDRNPCENGGNCSQVGLNAHKCDRNPCENGGNCSQVGLNAHKCRCTAQFSGPTCHTAIVPHSCEEYFLSSGDSPNDVMIDVDGGGPLAAIRVLCSVANSTTDDDDGDKSPVITTQLNHDTPMLHVRGFADAGGFYRRLDYGVVGVAEMDQFVTGFNDCAQEMTYECRGGATLMSHAGSPNRPSSWYVGRNGHHGLQWGDAQLQSRMCSCANTATCIDGGVCNCDSGKDAIDSGNNTHLSLLPVTELFIGGTDSRGKNVSVSIGPLRCVDRGMEFCSCRGARSITLEWWNILEIL</sequence>
<dbReference type="WBParaSite" id="PSAMB.scaffold1770size27954.g14913.t2">
    <property type="protein sequence ID" value="PSAMB.scaffold1770size27954.g14913.t2"/>
    <property type="gene ID" value="PSAMB.scaffold1770size27954.g14913"/>
</dbReference>
<feature type="domain" description="Laminin G" evidence="4">
    <location>
        <begin position="147"/>
        <end position="321"/>
    </location>
</feature>
<dbReference type="PROSITE" id="PS50025">
    <property type="entry name" value="LAM_G_DOMAIN"/>
    <property type="match status" value="2"/>
</dbReference>
<dbReference type="PROSITE" id="PS00022">
    <property type="entry name" value="EGF_1"/>
    <property type="match status" value="1"/>
</dbReference>
<dbReference type="PANTHER" id="PTHR15036:SF49">
    <property type="entry name" value="AXOTACTIN"/>
    <property type="match status" value="1"/>
</dbReference>
<dbReference type="InterPro" id="IPR050372">
    <property type="entry name" value="Neurexin-related_CASP"/>
</dbReference>
<dbReference type="Gene3D" id="2.60.120.200">
    <property type="match status" value="2"/>
</dbReference>
<dbReference type="Pfam" id="PF02210">
    <property type="entry name" value="Laminin_G_2"/>
    <property type="match status" value="2"/>
</dbReference>
<keyword evidence="6" id="KW-1185">Reference proteome</keyword>
<comment type="caution">
    <text evidence="2">Lacks conserved residue(s) required for the propagation of feature annotation.</text>
</comment>